<organism evidence="6 7">
    <name type="scientific">Neolewinella litorea</name>
    <dbReference type="NCBI Taxonomy" id="2562452"/>
    <lineage>
        <taxon>Bacteria</taxon>
        <taxon>Pseudomonadati</taxon>
        <taxon>Bacteroidota</taxon>
        <taxon>Saprospiria</taxon>
        <taxon>Saprospirales</taxon>
        <taxon>Lewinellaceae</taxon>
        <taxon>Neolewinella</taxon>
    </lineage>
</organism>
<keyword evidence="4" id="KW-0786">Thiamine pyrophosphate</keyword>
<dbReference type="Proteomes" id="UP000308528">
    <property type="component" value="Unassembled WGS sequence"/>
</dbReference>
<dbReference type="Pfam" id="PF02780">
    <property type="entry name" value="Transketolase_C"/>
    <property type="match status" value="1"/>
</dbReference>
<proteinExistence type="predicted"/>
<keyword evidence="7" id="KW-1185">Reference proteome</keyword>
<dbReference type="Pfam" id="PF00676">
    <property type="entry name" value="E1_dh"/>
    <property type="match status" value="1"/>
</dbReference>
<comment type="function">
    <text evidence="2">E1 component of the 2-oxoglutarate dehydrogenase (OGDH) complex which catalyzes the decarboxylation of 2-oxoglutarate, the first step in the conversion of 2-oxoglutarate to succinyl-CoA and CO(2).</text>
</comment>
<dbReference type="InterPro" id="IPR005475">
    <property type="entry name" value="Transketolase-like_Pyr-bd"/>
</dbReference>
<evidence type="ECO:0000313" key="6">
    <source>
        <dbReference type="EMBL" id="THH36489.1"/>
    </source>
</evidence>
<dbReference type="GO" id="GO:0016624">
    <property type="term" value="F:oxidoreductase activity, acting on the aldehyde or oxo group of donors, disulfide as acceptor"/>
    <property type="evidence" value="ECO:0007669"/>
    <property type="project" value="InterPro"/>
</dbReference>
<feature type="domain" description="Transketolase-like pyrimidine-binding" evidence="5">
    <location>
        <begin position="347"/>
        <end position="520"/>
    </location>
</feature>
<dbReference type="Pfam" id="PF02779">
    <property type="entry name" value="Transket_pyr"/>
    <property type="match status" value="1"/>
</dbReference>
<dbReference type="PANTHER" id="PTHR43257:SF2">
    <property type="entry name" value="PYRUVATE DEHYDROGENASE E1 COMPONENT SUBUNIT BETA"/>
    <property type="match status" value="1"/>
</dbReference>
<dbReference type="CDD" id="cd07036">
    <property type="entry name" value="TPP_PYR_E1-PDHc-beta_like"/>
    <property type="match status" value="1"/>
</dbReference>
<dbReference type="FunFam" id="3.40.50.970:FF:000001">
    <property type="entry name" value="Pyruvate dehydrogenase E1 beta subunit"/>
    <property type="match status" value="1"/>
</dbReference>
<evidence type="ECO:0000256" key="4">
    <source>
        <dbReference type="ARBA" id="ARBA00023052"/>
    </source>
</evidence>
<accession>A0A4S4NB15</accession>
<dbReference type="OrthoDB" id="9771835at2"/>
<dbReference type="InterPro" id="IPR033248">
    <property type="entry name" value="Transketolase_C"/>
</dbReference>
<evidence type="ECO:0000256" key="2">
    <source>
        <dbReference type="ARBA" id="ARBA00003906"/>
    </source>
</evidence>
<dbReference type="PANTHER" id="PTHR43257">
    <property type="entry name" value="PYRUVATE DEHYDROGENASE E1 COMPONENT BETA SUBUNIT"/>
    <property type="match status" value="1"/>
</dbReference>
<name>A0A4S4NB15_9BACT</name>
<dbReference type="Gene3D" id="3.40.50.970">
    <property type="match status" value="2"/>
</dbReference>
<dbReference type="Gene3D" id="3.40.50.920">
    <property type="match status" value="1"/>
</dbReference>
<dbReference type="SUPFAM" id="SSF52518">
    <property type="entry name" value="Thiamin diphosphate-binding fold (THDP-binding)"/>
    <property type="match status" value="2"/>
</dbReference>
<dbReference type="EMBL" id="SRSF01000008">
    <property type="protein sequence ID" value="THH36489.1"/>
    <property type="molecule type" value="Genomic_DNA"/>
</dbReference>
<evidence type="ECO:0000313" key="7">
    <source>
        <dbReference type="Proteomes" id="UP000308528"/>
    </source>
</evidence>
<sequence>MTATTAPLVYSGYDISEETLLRLYEELLRPRLIEEKMLKQLRGGVISKWFSGIGQEAISVGCTLALEPEEYLFTMHRNLGVFTGRKVPLERLFAQWQGKAAGFTQGRDRSFHFGSTEHHIVGMISHLGPQLALAAGVALWHKLRGESLISLAFTGDGGTSEGDFHEALNLAAVWKLPVLFVIENNGYGLSTPVSEQYACESLADRGVGYGMRALSIDGNNILEVYSTVRQLAAEMRENPEPVLLECRTFRVRGHEEASGVKYVPNELIEAWKERDPVTNYAEFLLREGILQNDYRESLEVSIQQDIERALAAAAELPAVGADTDRELRDLFAPATPPPSQPGPTRDLRFVDAISDGLREAMRAYPELVLMGQDIADYGGVFKITEGFVEEFGRERVRNTPLCESGVIGAALGYALAGGKAMVEMQFGDFVSCGFNQIVNNLAKLHYRWGQPADVVVRLPVGGGVGAGPFHSQTMESWFTSVAGLKIVYPSTPEDAKSLLIAALADPNPVLYFEHKALYRSLTGPVAEGFTFAEIGKARTVREGSDLSIITYGAGVHWATEVVKELGADAEIIDLRSLAPLDHAAIRDSVAKTSRALVLHEASLTGGFGGELAAWIGEHCFELLDAPVRRLGSLDTPVPFAAALEANYLPKDRLAEAIRSLLAY</sequence>
<evidence type="ECO:0000256" key="3">
    <source>
        <dbReference type="ARBA" id="ARBA00023002"/>
    </source>
</evidence>
<dbReference type="SMART" id="SM00861">
    <property type="entry name" value="Transket_pyr"/>
    <property type="match status" value="1"/>
</dbReference>
<dbReference type="CDD" id="cd02000">
    <property type="entry name" value="TPP_E1_PDC_ADC_BCADC"/>
    <property type="match status" value="1"/>
</dbReference>
<evidence type="ECO:0000259" key="5">
    <source>
        <dbReference type="SMART" id="SM00861"/>
    </source>
</evidence>
<dbReference type="RefSeq" id="WP_136460109.1">
    <property type="nucleotide sequence ID" value="NZ_SRSF01000008.1"/>
</dbReference>
<comment type="cofactor">
    <cofactor evidence="1">
        <name>thiamine diphosphate</name>
        <dbReference type="ChEBI" id="CHEBI:58937"/>
    </cofactor>
</comment>
<gene>
    <name evidence="6" type="ORF">E4021_14575</name>
</gene>
<comment type="caution">
    <text evidence="6">The sequence shown here is derived from an EMBL/GenBank/DDBJ whole genome shotgun (WGS) entry which is preliminary data.</text>
</comment>
<dbReference type="InterPro" id="IPR009014">
    <property type="entry name" value="Transketo_C/PFOR_II"/>
</dbReference>
<keyword evidence="3" id="KW-0560">Oxidoreductase</keyword>
<dbReference type="InterPro" id="IPR001017">
    <property type="entry name" value="DH_E1"/>
</dbReference>
<protein>
    <submittedName>
        <fullName evidence="6">Dehydrogenase</fullName>
    </submittedName>
</protein>
<dbReference type="InterPro" id="IPR029061">
    <property type="entry name" value="THDP-binding"/>
</dbReference>
<dbReference type="SUPFAM" id="SSF52922">
    <property type="entry name" value="TK C-terminal domain-like"/>
    <property type="match status" value="1"/>
</dbReference>
<dbReference type="FunFam" id="3.40.50.920:FF:000001">
    <property type="entry name" value="Pyruvate dehydrogenase E1 beta subunit"/>
    <property type="match status" value="1"/>
</dbReference>
<dbReference type="AlphaFoldDB" id="A0A4S4NB15"/>
<evidence type="ECO:0000256" key="1">
    <source>
        <dbReference type="ARBA" id="ARBA00001964"/>
    </source>
</evidence>
<reference evidence="6 7" key="1">
    <citation type="submission" date="2019-04" db="EMBL/GenBank/DDBJ databases">
        <title>Lewinella litorea sp. nov., isolated from a marine sand.</title>
        <authorList>
            <person name="Yoon J.-H."/>
        </authorList>
    </citation>
    <scope>NUCLEOTIDE SEQUENCE [LARGE SCALE GENOMIC DNA]</scope>
    <source>
        <strain evidence="6 7">HSMS-39</strain>
    </source>
</reference>